<organism evidence="7 8">
    <name type="scientific">Roseicitreum antarcticum</name>
    <dbReference type="NCBI Taxonomy" id="564137"/>
    <lineage>
        <taxon>Bacteria</taxon>
        <taxon>Pseudomonadati</taxon>
        <taxon>Pseudomonadota</taxon>
        <taxon>Alphaproteobacteria</taxon>
        <taxon>Rhodobacterales</taxon>
        <taxon>Paracoccaceae</taxon>
        <taxon>Roseicitreum</taxon>
    </lineage>
</organism>
<sequence>MKTIRNLSITVTAAALMAASMSGGAFAQDFTAKIGHLESAAQNRHIHLEKVAALVSERTNGAVEFTLFPQAQLGDQRQMNEGVQFGSLEATVAPAAFLGGFNPVVSILDIPYLLPEGEDAAQALREGPFGQTLLDSFTDKGMHAIALWPNGRKHVTSNLPIADLADYASQKFRVMDSRVLIEQFNALDASAIAIPFGELYTALQTGVIDGQENPLDTIETMKYFEVQENLVISGHGAMEDVVIFNPAWWDSLPAEYQTIIEDAFIEMVPELVANKQAAVDSALEAVTEAGMNVRVAGPEERAAFREATFDATSAAYVAQAGDAGQALLDVYLEEYENVTQ</sequence>
<dbReference type="AlphaFoldDB" id="A0A1H2YR05"/>
<dbReference type="PANTHER" id="PTHR33376:SF7">
    <property type="entry name" value="C4-DICARBOXYLATE-BINDING PROTEIN DCTB"/>
    <property type="match status" value="1"/>
</dbReference>
<evidence type="ECO:0000313" key="7">
    <source>
        <dbReference type="EMBL" id="SDX07391.1"/>
    </source>
</evidence>
<evidence type="ECO:0000256" key="4">
    <source>
        <dbReference type="ARBA" id="ARBA00022729"/>
    </source>
</evidence>
<dbReference type="STRING" id="564137.SAMN04488238_10595"/>
<evidence type="ECO:0000256" key="6">
    <source>
        <dbReference type="SAM" id="SignalP"/>
    </source>
</evidence>
<name>A0A1H2YR05_9RHOB</name>
<evidence type="ECO:0000256" key="5">
    <source>
        <dbReference type="ARBA" id="ARBA00022764"/>
    </source>
</evidence>
<keyword evidence="8" id="KW-1185">Reference proteome</keyword>
<proteinExistence type="inferred from homology"/>
<dbReference type="GO" id="GO:0030288">
    <property type="term" value="C:outer membrane-bounded periplasmic space"/>
    <property type="evidence" value="ECO:0007669"/>
    <property type="project" value="InterPro"/>
</dbReference>
<dbReference type="InterPro" id="IPR038404">
    <property type="entry name" value="TRAP_DctP_sf"/>
</dbReference>
<dbReference type="EMBL" id="FNOM01000005">
    <property type="protein sequence ID" value="SDX07391.1"/>
    <property type="molecule type" value="Genomic_DNA"/>
</dbReference>
<protein>
    <submittedName>
        <fullName evidence="7">C4-dicarboxylate-binding protein DctP</fullName>
    </submittedName>
</protein>
<dbReference type="NCBIfam" id="NF037995">
    <property type="entry name" value="TRAP_S1"/>
    <property type="match status" value="1"/>
</dbReference>
<keyword evidence="3" id="KW-0813">Transport</keyword>
<dbReference type="InterPro" id="IPR018389">
    <property type="entry name" value="DctP_fam"/>
</dbReference>
<keyword evidence="5" id="KW-0574">Periplasm</keyword>
<dbReference type="Pfam" id="PF03480">
    <property type="entry name" value="DctP"/>
    <property type="match status" value="1"/>
</dbReference>
<dbReference type="PANTHER" id="PTHR33376">
    <property type="match status" value="1"/>
</dbReference>
<comment type="subcellular location">
    <subcellularLocation>
        <location evidence="1">Periplasm</location>
    </subcellularLocation>
</comment>
<dbReference type="CDD" id="cd13603">
    <property type="entry name" value="PBP2_TRAP_Siap_TeaA_like"/>
    <property type="match status" value="1"/>
</dbReference>
<dbReference type="Gene3D" id="3.40.190.170">
    <property type="entry name" value="Bacterial extracellular solute-binding protein, family 7"/>
    <property type="match status" value="1"/>
</dbReference>
<evidence type="ECO:0000256" key="2">
    <source>
        <dbReference type="ARBA" id="ARBA00009023"/>
    </source>
</evidence>
<comment type="similarity">
    <text evidence="2">Belongs to the bacterial solute-binding protein 7 family.</text>
</comment>
<dbReference type="GO" id="GO:0055085">
    <property type="term" value="P:transmembrane transport"/>
    <property type="evidence" value="ECO:0007669"/>
    <property type="project" value="InterPro"/>
</dbReference>
<gene>
    <name evidence="7" type="ORF">SAMN04488238_10595</name>
</gene>
<dbReference type="OrthoDB" id="8673861at2"/>
<feature type="chain" id="PRO_5011713658" evidence="6">
    <location>
        <begin position="28"/>
        <end position="340"/>
    </location>
</feature>
<dbReference type="NCBIfam" id="TIGR00787">
    <property type="entry name" value="dctP"/>
    <property type="match status" value="1"/>
</dbReference>
<evidence type="ECO:0000313" key="8">
    <source>
        <dbReference type="Proteomes" id="UP000198539"/>
    </source>
</evidence>
<dbReference type="RefSeq" id="WP_092888506.1">
    <property type="nucleotide sequence ID" value="NZ_CP061502.1"/>
</dbReference>
<reference evidence="7 8" key="1">
    <citation type="submission" date="2016-10" db="EMBL/GenBank/DDBJ databases">
        <authorList>
            <person name="de Groot N.N."/>
        </authorList>
    </citation>
    <scope>NUCLEOTIDE SEQUENCE [LARGE SCALE GENOMIC DNA]</scope>
    <source>
        <strain evidence="7 8">CGMCC 1.8894</strain>
    </source>
</reference>
<evidence type="ECO:0000256" key="3">
    <source>
        <dbReference type="ARBA" id="ARBA00022448"/>
    </source>
</evidence>
<dbReference type="InterPro" id="IPR004682">
    <property type="entry name" value="TRAP_DctP"/>
</dbReference>
<dbReference type="PIRSF" id="PIRSF006470">
    <property type="entry name" value="DctB"/>
    <property type="match status" value="1"/>
</dbReference>
<dbReference type="Proteomes" id="UP000198539">
    <property type="component" value="Unassembled WGS sequence"/>
</dbReference>
<evidence type="ECO:0000256" key="1">
    <source>
        <dbReference type="ARBA" id="ARBA00004418"/>
    </source>
</evidence>
<feature type="signal peptide" evidence="6">
    <location>
        <begin position="1"/>
        <end position="27"/>
    </location>
</feature>
<accession>A0A1H2YR05</accession>
<keyword evidence="4 6" id="KW-0732">Signal</keyword>